<gene>
    <name evidence="1" type="ORF">PLOB_00011976</name>
</gene>
<organism evidence="1 2">
    <name type="scientific">Porites lobata</name>
    <dbReference type="NCBI Taxonomy" id="104759"/>
    <lineage>
        <taxon>Eukaryota</taxon>
        <taxon>Metazoa</taxon>
        <taxon>Cnidaria</taxon>
        <taxon>Anthozoa</taxon>
        <taxon>Hexacorallia</taxon>
        <taxon>Scleractinia</taxon>
        <taxon>Fungiina</taxon>
        <taxon>Poritidae</taxon>
        <taxon>Porites</taxon>
    </lineage>
</organism>
<proteinExistence type="predicted"/>
<dbReference type="Proteomes" id="UP001159405">
    <property type="component" value="Unassembled WGS sequence"/>
</dbReference>
<name>A0ABN8QX19_9CNID</name>
<dbReference type="InterPro" id="IPR036188">
    <property type="entry name" value="FAD/NAD-bd_sf"/>
</dbReference>
<evidence type="ECO:0000313" key="1">
    <source>
        <dbReference type="EMBL" id="CAH3171563.1"/>
    </source>
</evidence>
<dbReference type="SUPFAM" id="SSF51905">
    <property type="entry name" value="FAD/NAD(P)-binding domain"/>
    <property type="match status" value="1"/>
</dbReference>
<reference evidence="1 2" key="1">
    <citation type="submission" date="2022-05" db="EMBL/GenBank/DDBJ databases">
        <authorList>
            <consortium name="Genoscope - CEA"/>
            <person name="William W."/>
        </authorList>
    </citation>
    <scope>NUCLEOTIDE SEQUENCE [LARGE SCALE GENOMIC DNA]</scope>
</reference>
<evidence type="ECO:0000313" key="2">
    <source>
        <dbReference type="Proteomes" id="UP001159405"/>
    </source>
</evidence>
<sequence>MYKAKRVCVIGAGPSGIMYQGLWTNGPKECYEFPDYTFEDHFGKPIPSYPPREVFRDYLTVKYF</sequence>
<comment type="caution">
    <text evidence="1">The sequence shown here is derived from an EMBL/GenBank/DDBJ whole genome shotgun (WGS) entry which is preliminary data.</text>
</comment>
<dbReference type="Gene3D" id="3.50.50.60">
    <property type="entry name" value="FAD/NAD(P)-binding domain"/>
    <property type="match status" value="1"/>
</dbReference>
<protein>
    <submittedName>
        <fullName evidence="1">Uncharacterized protein</fullName>
    </submittedName>
</protein>
<accession>A0ABN8QX19</accession>
<keyword evidence="2" id="KW-1185">Reference proteome</keyword>
<dbReference type="EMBL" id="CALNXK010000165">
    <property type="protein sequence ID" value="CAH3171563.1"/>
    <property type="molecule type" value="Genomic_DNA"/>
</dbReference>